<dbReference type="InterPro" id="IPR001604">
    <property type="entry name" value="Endo_G_ENPP1-like_dom"/>
</dbReference>
<keyword evidence="3" id="KW-0255">Endonuclease</keyword>
<feature type="domain" description="DNA/RNA non-specific endonuclease/pyrophosphatase/phosphodiesterase" evidence="8">
    <location>
        <begin position="2"/>
        <end position="162"/>
    </location>
</feature>
<keyword evidence="5" id="KW-0479">Metal-binding</keyword>
<keyword evidence="3" id="KW-0378">Hydrolase</keyword>
<feature type="binding site" evidence="5">
    <location>
        <position position="59"/>
    </location>
    <ligand>
        <name>Mg(2+)</name>
        <dbReference type="ChEBI" id="CHEBI:18420"/>
        <note>catalytic</note>
    </ligand>
</feature>
<dbReference type="AlphaFoldDB" id="A0A914LSX3"/>
<evidence type="ECO:0000256" key="6">
    <source>
        <dbReference type="SAM" id="MobiDB-lite"/>
    </source>
</evidence>
<sequence length="371" mass="43320">MWDNDPKFKKEFQPDFHDYDDGKRHDLEHGHNVPAYNHPTSVRQTFYFTNSAPQNGHINGGHWRIIEEYIFCMAKSGQTSVYTGPLFLPKEQIMKFMLIGKNELAVPTNFFKIAIVEYLNDIGEINYWIEAFVLPNEFNELMSKKIEEEIPLYKLNEKLPEFVFNCRNDGYKINSKKNSSENPKRINIHNLLANYSESIDFIEQNSEFRILTEIKKAIKNSKGGHKFHKNDAGEFKIIKEKVHEDKELFKEEDEQSVDVEDEGLEEGFADKEKLNIKEGDKFDKKNNHKMKEDKRQKRIKAKKAKRTNKIASTSNISESEKNIPQLEDSTPSRLVDCSDNLNNSGDENVIEAEESNRVNWLKKIWKSLFSS</sequence>
<evidence type="ECO:0000313" key="9">
    <source>
        <dbReference type="Proteomes" id="UP000887563"/>
    </source>
</evidence>
<dbReference type="WBParaSite" id="Minc3s00855g18134">
    <property type="protein sequence ID" value="Minc3s00855g18134"/>
    <property type="gene ID" value="Minc3s00855g18134"/>
</dbReference>
<feature type="active site" description="Proton acceptor" evidence="4">
    <location>
        <position position="31"/>
    </location>
</feature>
<proteinExistence type="inferred from homology"/>
<evidence type="ECO:0000259" key="7">
    <source>
        <dbReference type="SMART" id="SM00477"/>
    </source>
</evidence>
<dbReference type="InterPro" id="IPR040255">
    <property type="entry name" value="Non-specific_endonuclease"/>
</dbReference>
<reference evidence="10" key="1">
    <citation type="submission" date="2022-11" db="UniProtKB">
        <authorList>
            <consortium name="WormBaseParasite"/>
        </authorList>
    </citation>
    <scope>IDENTIFICATION</scope>
</reference>
<evidence type="ECO:0000256" key="3">
    <source>
        <dbReference type="ARBA" id="ARBA00022759"/>
    </source>
</evidence>
<evidence type="ECO:0000256" key="1">
    <source>
        <dbReference type="ARBA" id="ARBA00010052"/>
    </source>
</evidence>
<feature type="domain" description="ENPP1-3/EXOG-like endonuclease/phosphodiesterase" evidence="7">
    <location>
        <begin position="2"/>
        <end position="161"/>
    </location>
</feature>
<dbReference type="GO" id="GO:0004519">
    <property type="term" value="F:endonuclease activity"/>
    <property type="evidence" value="ECO:0007669"/>
    <property type="project" value="UniProtKB-KW"/>
</dbReference>
<dbReference type="SUPFAM" id="SSF54060">
    <property type="entry name" value="His-Me finger endonucleases"/>
    <property type="match status" value="1"/>
</dbReference>
<dbReference type="InterPro" id="IPR044925">
    <property type="entry name" value="His-Me_finger_sf"/>
</dbReference>
<dbReference type="SMART" id="SM00477">
    <property type="entry name" value="NUC"/>
    <property type="match status" value="1"/>
</dbReference>
<dbReference type="Proteomes" id="UP000887563">
    <property type="component" value="Unplaced"/>
</dbReference>
<comment type="similarity">
    <text evidence="1">Belongs to the DNA/RNA non-specific endonuclease family.</text>
</comment>
<dbReference type="PANTHER" id="PTHR13966">
    <property type="entry name" value="ENDONUCLEASE RELATED"/>
    <property type="match status" value="1"/>
</dbReference>
<organism evidence="9 10">
    <name type="scientific">Meloidogyne incognita</name>
    <name type="common">Southern root-knot nematode worm</name>
    <name type="synonym">Oxyuris incognita</name>
    <dbReference type="NCBI Taxonomy" id="6306"/>
    <lineage>
        <taxon>Eukaryota</taxon>
        <taxon>Metazoa</taxon>
        <taxon>Ecdysozoa</taxon>
        <taxon>Nematoda</taxon>
        <taxon>Chromadorea</taxon>
        <taxon>Rhabditida</taxon>
        <taxon>Tylenchina</taxon>
        <taxon>Tylenchomorpha</taxon>
        <taxon>Tylenchoidea</taxon>
        <taxon>Meloidogynidae</taxon>
        <taxon>Meloidogyninae</taxon>
        <taxon>Meloidogyne</taxon>
        <taxon>Meloidogyne incognita group</taxon>
    </lineage>
</organism>
<dbReference type="Pfam" id="PF01223">
    <property type="entry name" value="Endonuclease_NS"/>
    <property type="match status" value="1"/>
</dbReference>
<evidence type="ECO:0000313" key="10">
    <source>
        <dbReference type="WBParaSite" id="Minc3s00855g18134"/>
    </source>
</evidence>
<dbReference type="GO" id="GO:0046872">
    <property type="term" value="F:metal ion binding"/>
    <property type="evidence" value="ECO:0007669"/>
    <property type="project" value="UniProtKB-KW"/>
</dbReference>
<protein>
    <submittedName>
        <fullName evidence="10">Uncharacterized protein</fullName>
    </submittedName>
</protein>
<feature type="compositionally biased region" description="Basic residues" evidence="6">
    <location>
        <begin position="296"/>
        <end position="308"/>
    </location>
</feature>
<evidence type="ECO:0000256" key="2">
    <source>
        <dbReference type="ARBA" id="ARBA00022722"/>
    </source>
</evidence>
<evidence type="ECO:0000259" key="8">
    <source>
        <dbReference type="SMART" id="SM00892"/>
    </source>
</evidence>
<feature type="region of interest" description="Disordered" evidence="6">
    <location>
        <begin position="276"/>
        <end position="335"/>
    </location>
</feature>
<dbReference type="SMART" id="SM00892">
    <property type="entry name" value="Endonuclease_NS"/>
    <property type="match status" value="1"/>
</dbReference>
<dbReference type="InterPro" id="IPR020821">
    <property type="entry name" value="ENPP1-3/EXOG-like_nuc-like"/>
</dbReference>
<evidence type="ECO:0000256" key="5">
    <source>
        <dbReference type="PIRSR" id="PIRSR640255-2"/>
    </source>
</evidence>
<keyword evidence="2" id="KW-0540">Nuclease</keyword>
<keyword evidence="9" id="KW-1185">Reference proteome</keyword>
<accession>A0A914LSX3</accession>
<feature type="compositionally biased region" description="Basic and acidic residues" evidence="6">
    <location>
        <begin position="276"/>
        <end position="295"/>
    </location>
</feature>
<evidence type="ECO:0000256" key="4">
    <source>
        <dbReference type="PIRSR" id="PIRSR640255-1"/>
    </source>
</evidence>
<dbReference type="PANTHER" id="PTHR13966:SF5">
    <property type="entry name" value="ENDONUCLEASE G, MITOCHONDRIAL"/>
    <property type="match status" value="1"/>
</dbReference>
<dbReference type="GO" id="GO:0003676">
    <property type="term" value="F:nucleic acid binding"/>
    <property type="evidence" value="ECO:0007669"/>
    <property type="project" value="InterPro"/>
</dbReference>
<dbReference type="Gene3D" id="3.40.570.10">
    <property type="entry name" value="Extracellular Endonuclease, subunit A"/>
    <property type="match status" value="1"/>
</dbReference>
<dbReference type="InterPro" id="IPR044929">
    <property type="entry name" value="DNA/RNA_non-sp_Endonuclease_sf"/>
</dbReference>
<name>A0A914LSX3_MELIC</name>
<dbReference type="GO" id="GO:0016787">
    <property type="term" value="F:hydrolase activity"/>
    <property type="evidence" value="ECO:0007669"/>
    <property type="project" value="InterPro"/>
</dbReference>